<dbReference type="KEGG" id="tko:TK2068"/>
<dbReference type="eggNOG" id="arCOG06140">
    <property type="taxonomic scope" value="Archaea"/>
</dbReference>
<dbReference type="OrthoDB" id="90469at2157"/>
<evidence type="ECO:0000313" key="2">
    <source>
        <dbReference type="Proteomes" id="UP000000536"/>
    </source>
</evidence>
<accession>Q5JHW7</accession>
<evidence type="ECO:0000313" key="1">
    <source>
        <dbReference type="EMBL" id="BAD86257.1"/>
    </source>
</evidence>
<keyword evidence="2" id="KW-1185">Reference proteome</keyword>
<reference evidence="1 2" key="1">
    <citation type="journal article" date="2005" name="Genome Res.">
        <title>Complete genome sequence of the hyperthermophilic archaeon Thermococcus kodakaraensis KOD1 and comparison with Pyrococcus genomes.</title>
        <authorList>
            <person name="Fukui T."/>
            <person name="Atomi H."/>
            <person name="Kanai T."/>
            <person name="Matsumi R."/>
            <person name="Fujiwara S."/>
            <person name="Imanaka T."/>
        </authorList>
    </citation>
    <scope>NUCLEOTIDE SEQUENCE [LARGE SCALE GENOMIC DNA]</scope>
    <source>
        <strain evidence="2">ATCC BAA-918 / JCM 12380 / KOD1</strain>
    </source>
</reference>
<dbReference type="GeneID" id="78448603"/>
<proteinExistence type="predicted"/>
<organism evidence="1 2">
    <name type="scientific">Thermococcus kodakarensis (strain ATCC BAA-918 / JCM 12380 / KOD1)</name>
    <name type="common">Pyrococcus kodakaraensis (strain KOD1)</name>
    <dbReference type="NCBI Taxonomy" id="69014"/>
    <lineage>
        <taxon>Archaea</taxon>
        <taxon>Methanobacteriati</taxon>
        <taxon>Methanobacteriota</taxon>
        <taxon>Thermococci</taxon>
        <taxon>Thermococcales</taxon>
        <taxon>Thermococcaceae</taxon>
        <taxon>Thermococcus</taxon>
    </lineage>
</organism>
<gene>
    <name evidence="1" type="ordered locus">TK2068</name>
</gene>
<name>Q5JHW7_THEKO</name>
<dbReference type="EMBL" id="AP006878">
    <property type="protein sequence ID" value="BAD86257.1"/>
    <property type="molecule type" value="Genomic_DNA"/>
</dbReference>
<dbReference type="HOGENOM" id="CLU_190409_1_0_2"/>
<protein>
    <submittedName>
        <fullName evidence="1">Uncharacterized protein</fullName>
    </submittedName>
</protein>
<dbReference type="RefSeq" id="WP_011251018.1">
    <property type="nucleotide sequence ID" value="NC_006624.1"/>
</dbReference>
<dbReference type="EnsemblBacteria" id="BAD86257">
    <property type="protein sequence ID" value="BAD86257"/>
    <property type="gene ID" value="TK2068"/>
</dbReference>
<dbReference type="STRING" id="69014.TK2068"/>
<dbReference type="InParanoid" id="Q5JHW7"/>
<sequence length="69" mass="8348">MVEELVDVVIHVKVPKKYAEEFRKEVEARAWYLAHKKELFENLKKLKGIMKTDKSWKEIKRELYEGLID</sequence>
<dbReference type="Proteomes" id="UP000000536">
    <property type="component" value="Chromosome"/>
</dbReference>
<dbReference type="PATRIC" id="fig|69014.16.peg.2023"/>
<dbReference type="AlphaFoldDB" id="Q5JHW7"/>